<sequence>MKIITLVAGIALLGLAACGNNPTDRALSGAGIGAATGAVGGAILGSPVTGAVVGGAVGAGVGGLTKEKDLDLGKPIWK</sequence>
<accession>A0A0F3IST2</accession>
<dbReference type="InterPro" id="IPR027367">
    <property type="entry name" value="Gly-zipper_YMGG"/>
</dbReference>
<evidence type="ECO:0000313" key="2">
    <source>
        <dbReference type="EMBL" id="KJV09682.1"/>
    </source>
</evidence>
<dbReference type="Proteomes" id="UP000033774">
    <property type="component" value="Unassembled WGS sequence"/>
</dbReference>
<dbReference type="EMBL" id="LAJY01000232">
    <property type="protein sequence ID" value="KJV09682.1"/>
    <property type="molecule type" value="Genomic_DNA"/>
</dbReference>
<protein>
    <recommendedName>
        <fullName evidence="1">YMGG-like Gly-zipper domain-containing protein</fullName>
    </recommendedName>
</protein>
<dbReference type="PROSITE" id="PS51257">
    <property type="entry name" value="PROKAR_LIPOPROTEIN"/>
    <property type="match status" value="1"/>
</dbReference>
<evidence type="ECO:0000259" key="1">
    <source>
        <dbReference type="Pfam" id="PF13441"/>
    </source>
</evidence>
<gene>
    <name evidence="2" type="ORF">VZ95_09950</name>
</gene>
<feature type="domain" description="YMGG-like Gly-zipper" evidence="1">
    <location>
        <begin position="25"/>
        <end position="65"/>
    </location>
</feature>
<evidence type="ECO:0000313" key="3">
    <source>
        <dbReference type="Proteomes" id="UP000033774"/>
    </source>
</evidence>
<proteinExistence type="predicted"/>
<organism evidence="2 3">
    <name type="scientific">Elstera litoralis</name>
    <dbReference type="NCBI Taxonomy" id="552518"/>
    <lineage>
        <taxon>Bacteria</taxon>
        <taxon>Pseudomonadati</taxon>
        <taxon>Pseudomonadota</taxon>
        <taxon>Alphaproteobacteria</taxon>
        <taxon>Rhodospirillales</taxon>
        <taxon>Rhodospirillaceae</taxon>
        <taxon>Elstera</taxon>
    </lineage>
</organism>
<name>A0A0F3IST2_9PROT</name>
<dbReference type="Pfam" id="PF13441">
    <property type="entry name" value="Gly-zipper_YMGG"/>
    <property type="match status" value="1"/>
</dbReference>
<reference evidence="2 3" key="1">
    <citation type="submission" date="2015-03" db="EMBL/GenBank/DDBJ databases">
        <title>Draft genome sequence of Elstera litoralis.</title>
        <authorList>
            <person name="Rahalkar M.C."/>
            <person name="Dhakephalkar P.K."/>
            <person name="Pore S.D."/>
            <person name="Arora P."/>
            <person name="Kapse N.G."/>
            <person name="Pandit P.S."/>
        </authorList>
    </citation>
    <scope>NUCLEOTIDE SEQUENCE [LARGE SCALE GENOMIC DNA]</scope>
    <source>
        <strain evidence="2 3">Dia-1</strain>
    </source>
</reference>
<comment type="caution">
    <text evidence="2">The sequence shown here is derived from an EMBL/GenBank/DDBJ whole genome shotgun (WGS) entry which is preliminary data.</text>
</comment>
<keyword evidence="3" id="KW-1185">Reference proteome</keyword>
<dbReference type="RefSeq" id="WP_045775706.1">
    <property type="nucleotide sequence ID" value="NZ_LAJY01000232.1"/>
</dbReference>
<dbReference type="AlphaFoldDB" id="A0A0F3IST2"/>